<feature type="transmembrane region" description="Helical" evidence="6">
    <location>
        <begin position="94"/>
        <end position="115"/>
    </location>
</feature>
<dbReference type="OrthoDB" id="7065842at2"/>
<sequence>MDDKPAALPRTVGFWGTALFPVNGMIGAGIFALPAGIYAAVGNFAPWMMLIGGICFLPLALCYGWMAARFDNSGGSMLYGAAAFGRFVGFQAGWARYASAIVTAAANTHVIITYLGALFPALQDPAITPWAAAFVIAVMTAINVYSMRASIGTLGTLTVIKLLPLAGLVIAGAIVGSSRGEVVLPQFSQIEAVILTTYYAFIGFEGVVEAAGEMKNPRRDVPRAIVTMVSGVTLFYVLIIWAYIALGADGADSENALATVAGDAVGTAGTIAIVIAASVSSAANNFASGVALPRLSFGMAEQGVLPRWFGRVHPRFGTPSNAILFYGAAAIGFGLWEGFAALAVAGTLVRLITYMITTLALPVLEKRDGRVVPLHMVCVVIAVAGTLFVGSFAPLQAWVVLAGIVTVGTLFYFIAARERPLAEPA</sequence>
<accession>A0A418NUG8</accession>
<comment type="subcellular location">
    <subcellularLocation>
        <location evidence="1">Cell membrane</location>
        <topology evidence="1">Multi-pass membrane protein</topology>
    </subcellularLocation>
</comment>
<dbReference type="GO" id="GO:0022857">
    <property type="term" value="F:transmembrane transporter activity"/>
    <property type="evidence" value="ECO:0007669"/>
    <property type="project" value="InterPro"/>
</dbReference>
<keyword evidence="8" id="KW-1185">Reference proteome</keyword>
<dbReference type="RefSeq" id="WP_119585280.1">
    <property type="nucleotide sequence ID" value="NZ_CAWODQ010000012.1"/>
</dbReference>
<dbReference type="InterPro" id="IPR050367">
    <property type="entry name" value="APC_superfamily"/>
</dbReference>
<feature type="transmembrane region" description="Helical" evidence="6">
    <location>
        <begin position="224"/>
        <end position="244"/>
    </location>
</feature>
<keyword evidence="2" id="KW-1003">Cell membrane</keyword>
<feature type="transmembrane region" description="Helical" evidence="6">
    <location>
        <begin position="47"/>
        <end position="68"/>
    </location>
</feature>
<dbReference type="PIRSF" id="PIRSF006060">
    <property type="entry name" value="AA_transporter"/>
    <property type="match status" value="1"/>
</dbReference>
<reference evidence="7 8" key="1">
    <citation type="submission" date="2018-08" db="EMBL/GenBank/DDBJ databases">
        <title>Erythrobacter zhengii sp.nov., a bacterium isolated from deep-sea sediment.</title>
        <authorList>
            <person name="Fang C."/>
            <person name="Wu Y.-H."/>
            <person name="Sun C."/>
            <person name="Wang H."/>
            <person name="Cheng H."/>
            <person name="Meng F.-X."/>
            <person name="Wang C.-S."/>
            <person name="Xu X.-W."/>
        </authorList>
    </citation>
    <scope>NUCLEOTIDE SEQUENCE [LARGE SCALE GENOMIC DNA]</scope>
    <source>
        <strain evidence="7 8">V18</strain>
    </source>
</reference>
<dbReference type="Pfam" id="PF13520">
    <property type="entry name" value="AA_permease_2"/>
    <property type="match status" value="1"/>
</dbReference>
<name>A0A418NUG8_9SPHN</name>
<protein>
    <submittedName>
        <fullName evidence="7">APC family permease</fullName>
    </submittedName>
</protein>
<evidence type="ECO:0000313" key="7">
    <source>
        <dbReference type="EMBL" id="RIV87649.1"/>
    </source>
</evidence>
<comment type="caution">
    <text evidence="7">The sequence shown here is derived from an EMBL/GenBank/DDBJ whole genome shotgun (WGS) entry which is preliminary data.</text>
</comment>
<dbReference type="PANTHER" id="PTHR42770">
    <property type="entry name" value="AMINO ACID TRANSPORTER-RELATED"/>
    <property type="match status" value="1"/>
</dbReference>
<dbReference type="Proteomes" id="UP000286576">
    <property type="component" value="Unassembled WGS sequence"/>
</dbReference>
<feature type="transmembrane region" description="Helical" evidence="6">
    <location>
        <begin position="12"/>
        <end position="41"/>
    </location>
</feature>
<evidence type="ECO:0000256" key="3">
    <source>
        <dbReference type="ARBA" id="ARBA00022692"/>
    </source>
</evidence>
<feature type="transmembrane region" description="Helical" evidence="6">
    <location>
        <begin position="190"/>
        <end position="212"/>
    </location>
</feature>
<evidence type="ECO:0000256" key="5">
    <source>
        <dbReference type="ARBA" id="ARBA00023136"/>
    </source>
</evidence>
<dbReference type="InterPro" id="IPR002293">
    <property type="entry name" value="AA/rel_permease1"/>
</dbReference>
<organism evidence="7 8">
    <name type="scientific">Aurantiacibacter zhengii</name>
    <dbReference type="NCBI Taxonomy" id="2307003"/>
    <lineage>
        <taxon>Bacteria</taxon>
        <taxon>Pseudomonadati</taxon>
        <taxon>Pseudomonadota</taxon>
        <taxon>Alphaproteobacteria</taxon>
        <taxon>Sphingomonadales</taxon>
        <taxon>Erythrobacteraceae</taxon>
        <taxon>Aurantiacibacter</taxon>
    </lineage>
</organism>
<evidence type="ECO:0000256" key="4">
    <source>
        <dbReference type="ARBA" id="ARBA00022989"/>
    </source>
</evidence>
<evidence type="ECO:0000256" key="2">
    <source>
        <dbReference type="ARBA" id="ARBA00022475"/>
    </source>
</evidence>
<dbReference type="EMBL" id="QXFL01000002">
    <property type="protein sequence ID" value="RIV87649.1"/>
    <property type="molecule type" value="Genomic_DNA"/>
</dbReference>
<feature type="transmembrane region" description="Helical" evidence="6">
    <location>
        <begin position="158"/>
        <end position="178"/>
    </location>
</feature>
<dbReference type="Gene3D" id="1.20.1740.10">
    <property type="entry name" value="Amino acid/polyamine transporter I"/>
    <property type="match status" value="1"/>
</dbReference>
<feature type="transmembrane region" description="Helical" evidence="6">
    <location>
        <begin position="127"/>
        <end position="146"/>
    </location>
</feature>
<gene>
    <name evidence="7" type="ORF">D2V07_04720</name>
</gene>
<evidence type="ECO:0000313" key="8">
    <source>
        <dbReference type="Proteomes" id="UP000286576"/>
    </source>
</evidence>
<feature type="transmembrane region" description="Helical" evidence="6">
    <location>
        <begin position="342"/>
        <end position="364"/>
    </location>
</feature>
<evidence type="ECO:0000256" key="1">
    <source>
        <dbReference type="ARBA" id="ARBA00004651"/>
    </source>
</evidence>
<feature type="transmembrane region" description="Helical" evidence="6">
    <location>
        <begin position="371"/>
        <end position="389"/>
    </location>
</feature>
<keyword evidence="3 6" id="KW-0812">Transmembrane</keyword>
<feature type="transmembrane region" description="Helical" evidence="6">
    <location>
        <begin position="316"/>
        <end position="336"/>
    </location>
</feature>
<dbReference type="GO" id="GO:0005886">
    <property type="term" value="C:plasma membrane"/>
    <property type="evidence" value="ECO:0007669"/>
    <property type="project" value="UniProtKB-SubCell"/>
</dbReference>
<dbReference type="AlphaFoldDB" id="A0A418NUG8"/>
<feature type="transmembrane region" description="Helical" evidence="6">
    <location>
        <begin position="395"/>
        <end position="415"/>
    </location>
</feature>
<proteinExistence type="predicted"/>
<keyword evidence="4 6" id="KW-1133">Transmembrane helix</keyword>
<keyword evidence="5 6" id="KW-0472">Membrane</keyword>
<feature type="transmembrane region" description="Helical" evidence="6">
    <location>
        <begin position="264"/>
        <end position="287"/>
    </location>
</feature>
<dbReference type="PANTHER" id="PTHR42770:SF7">
    <property type="entry name" value="MEMBRANE PROTEIN"/>
    <property type="match status" value="1"/>
</dbReference>
<evidence type="ECO:0000256" key="6">
    <source>
        <dbReference type="SAM" id="Phobius"/>
    </source>
</evidence>